<proteinExistence type="predicted"/>
<protein>
    <submittedName>
        <fullName evidence="2">DIP1984 family protein</fullName>
    </submittedName>
</protein>
<evidence type="ECO:0000313" key="3">
    <source>
        <dbReference type="Proteomes" id="UP001225598"/>
    </source>
</evidence>
<dbReference type="Pfam" id="PF20935">
    <property type="entry name" value="DUF6847"/>
    <property type="match status" value="1"/>
</dbReference>
<reference evidence="2 3" key="1">
    <citation type="submission" date="2023-05" db="EMBL/GenBank/DDBJ databases">
        <title>Corynebacterium suedekumii sp. nov. and Corynebacterium breve sp. nov. isolated from raw cow's milk.</title>
        <authorList>
            <person name="Baer M.K."/>
            <person name="Mehl L."/>
            <person name="Hellmuth R."/>
            <person name="Marke G."/>
            <person name="Lipski A."/>
        </authorList>
    </citation>
    <scope>NUCLEOTIDE SEQUENCE [LARGE SCALE GENOMIC DNA]</scope>
    <source>
        <strain evidence="2 3">R4</strain>
    </source>
</reference>
<dbReference type="InterPro" id="IPR047741">
    <property type="entry name" value="DIP1984-like"/>
</dbReference>
<organism evidence="2 3">
    <name type="scientific">Corynebacterium breve</name>
    <dbReference type="NCBI Taxonomy" id="3049799"/>
    <lineage>
        <taxon>Bacteria</taxon>
        <taxon>Bacillati</taxon>
        <taxon>Actinomycetota</taxon>
        <taxon>Actinomycetes</taxon>
        <taxon>Mycobacteriales</taxon>
        <taxon>Corynebacteriaceae</taxon>
        <taxon>Corynebacterium</taxon>
    </lineage>
</organism>
<feature type="coiled-coil region" evidence="1">
    <location>
        <begin position="3"/>
        <end position="67"/>
    </location>
</feature>
<dbReference type="CDD" id="cd12208">
    <property type="entry name" value="DIP1984-like"/>
    <property type="match status" value="1"/>
</dbReference>
<dbReference type="RefSeq" id="WP_284824725.1">
    <property type="nucleotide sequence ID" value="NZ_CP126969.1"/>
</dbReference>
<dbReference type="Gene3D" id="6.10.320.10">
    <property type="match status" value="1"/>
</dbReference>
<name>A0ABY8VD21_9CORY</name>
<dbReference type="Proteomes" id="UP001225598">
    <property type="component" value="Chromosome"/>
</dbReference>
<evidence type="ECO:0000256" key="1">
    <source>
        <dbReference type="SAM" id="Coils"/>
    </source>
</evidence>
<accession>A0ABY8VD21</accession>
<sequence>MLISEALAERAEANNRLSQLKGRLATVARVQEGDAPDENPQALLDEAERLLARIEELVRRINLTNAQVMVGEMTMTEALAQRDHLLAKRRLLTEFADRAAARQDRYTVSEVKYVATVDIRALRSRADEASKRYRELDLLIQQVNWSTQLL</sequence>
<keyword evidence="3" id="KW-1185">Reference proteome</keyword>
<dbReference type="NCBIfam" id="NF038048">
    <property type="entry name" value="DIP1984_fam"/>
    <property type="match status" value="1"/>
</dbReference>
<evidence type="ECO:0000313" key="2">
    <source>
        <dbReference type="EMBL" id="WIM67554.1"/>
    </source>
</evidence>
<dbReference type="EMBL" id="CP126969">
    <property type="protein sequence ID" value="WIM67554.1"/>
    <property type="molecule type" value="Genomic_DNA"/>
</dbReference>
<keyword evidence="1" id="KW-0175">Coiled coil</keyword>
<gene>
    <name evidence="2" type="ORF">QP027_10740</name>
</gene>